<reference evidence="1 2" key="1">
    <citation type="journal article" date="2014" name="BMC Genomics">
        <title>Genome sequencing of four Aureobasidium pullulans varieties: biotechnological potential, stress tolerance, and description of new species.</title>
        <authorList>
            <person name="Gostin Ar C."/>
            <person name="Ohm R.A."/>
            <person name="Kogej T."/>
            <person name="Sonjak S."/>
            <person name="Turk M."/>
            <person name="Zajc J."/>
            <person name="Zalar P."/>
            <person name="Grube M."/>
            <person name="Sun H."/>
            <person name="Han J."/>
            <person name="Sharma A."/>
            <person name="Chiniquy J."/>
            <person name="Ngan C.Y."/>
            <person name="Lipzen A."/>
            <person name="Barry K."/>
            <person name="Grigoriev I.V."/>
            <person name="Gunde-Cimerman N."/>
        </authorList>
    </citation>
    <scope>NUCLEOTIDE SEQUENCE [LARGE SCALE GENOMIC DNA]</scope>
    <source>
        <strain evidence="1 2">CBS 147.97</strain>
    </source>
</reference>
<dbReference type="RefSeq" id="XP_013427894.1">
    <property type="nucleotide sequence ID" value="XM_013572440.1"/>
</dbReference>
<gene>
    <name evidence="1" type="ORF">M436DRAFT_44670</name>
</gene>
<name>A0A074WQC6_9PEZI</name>
<dbReference type="HOGENOM" id="CLU_927435_0_0_1"/>
<evidence type="ECO:0000313" key="2">
    <source>
        <dbReference type="Proteomes" id="UP000027730"/>
    </source>
</evidence>
<organism evidence="1 2">
    <name type="scientific">Aureobasidium namibiae CBS 147.97</name>
    <dbReference type="NCBI Taxonomy" id="1043004"/>
    <lineage>
        <taxon>Eukaryota</taxon>
        <taxon>Fungi</taxon>
        <taxon>Dikarya</taxon>
        <taxon>Ascomycota</taxon>
        <taxon>Pezizomycotina</taxon>
        <taxon>Dothideomycetes</taxon>
        <taxon>Dothideomycetidae</taxon>
        <taxon>Dothideales</taxon>
        <taxon>Saccotheciaceae</taxon>
        <taxon>Aureobasidium</taxon>
    </lineage>
</organism>
<dbReference type="AlphaFoldDB" id="A0A074WQC6"/>
<dbReference type="OrthoDB" id="3817088at2759"/>
<keyword evidence="2" id="KW-1185">Reference proteome</keyword>
<accession>A0A074WQC6</accession>
<sequence>MAAPITQCDHRRQHWPTRPACDPDMGYDDGWRPCEQEPTRGPATGTAPHGPRTICLECWQHTMQLPPPAGFDFRNHIEHATNDLVYHPVPHGTVWQWDLRNSAVVRGYNHNIETTQTLLCKTCTEKEIARWRLCEANQNYAHAFIVGRSQWAADEHTNTCVCVKKYITHPYYCLDCMRGALNDRLYTADQNRLWLQDKGHSAAGQRRLVSLVHRDVRAVEDYTIPCRCGRDVNRYAVAAAPQATFCLACNGTKIWTNNIPAARYPVRASQPPLPDPAAPYPLRLNASNDHNNLPANLQDGAPEIIRSQF</sequence>
<proteinExistence type="predicted"/>
<dbReference type="GeneID" id="25410196"/>
<evidence type="ECO:0000313" key="1">
    <source>
        <dbReference type="EMBL" id="KEQ73799.1"/>
    </source>
</evidence>
<dbReference type="Proteomes" id="UP000027730">
    <property type="component" value="Unassembled WGS sequence"/>
</dbReference>
<protein>
    <submittedName>
        <fullName evidence="1">Uncharacterized protein</fullName>
    </submittedName>
</protein>
<dbReference type="EMBL" id="KL584708">
    <property type="protein sequence ID" value="KEQ73799.1"/>
    <property type="molecule type" value="Genomic_DNA"/>
</dbReference>